<evidence type="ECO:0000256" key="3">
    <source>
        <dbReference type="ARBA" id="ARBA00022840"/>
    </source>
</evidence>
<evidence type="ECO:0000313" key="5">
    <source>
        <dbReference type="EMBL" id="MCG2577936.1"/>
    </source>
</evidence>
<name>A0ABS9K436_9RHOO</name>
<sequence>MNNEHENELPEFSKSEALTLGIELELQIVGGQDYNLIGAAPDLLREMTGRQHPGDVKPEITDSMIELSTDICRDYKDALSQLRSIRNELVHQADRLGILLSGGGTHPFQHWGKQAIFDAPRFHLLSQLYGYLAKQFTIFGQHVHIGCACPDRALWLLHAFNRYIPHLIALSAASPFVQGIDTGFQSARLNSVFAFPLSGRAPFVLSWDEFNAYYRKMIATGVVKSMKDFYWDIRPKPEFGTIELRVMDTPRTVERAAQIAAYAQALARYLLEEKPIEPHEDDYLVYTFNRFQACRFGYDGTLVVPGSAEQRNIGDDIIRTMAAIEVHAYDLGATEALNLLRTEVLQARNGASEIRMSFTNEGALEEVVRQSCELWAGRAKPDAGIFRM</sequence>
<comment type="function">
    <text evidence="4">ATP-dependent carboxylate-amine ligase which exhibits weak glutamate--cysteine ligase activity.</text>
</comment>
<dbReference type="SUPFAM" id="SSF55931">
    <property type="entry name" value="Glutamine synthetase/guanido kinase"/>
    <property type="match status" value="1"/>
</dbReference>
<dbReference type="Proteomes" id="UP001165384">
    <property type="component" value="Unassembled WGS sequence"/>
</dbReference>
<dbReference type="GO" id="GO:0004357">
    <property type="term" value="F:glutamate-cysteine ligase activity"/>
    <property type="evidence" value="ECO:0007669"/>
    <property type="project" value="UniProtKB-EC"/>
</dbReference>
<reference evidence="5" key="1">
    <citation type="submission" date="2022-01" db="EMBL/GenBank/DDBJ databases">
        <authorList>
            <person name="Jo J.-H."/>
            <person name="Im W.-T."/>
        </authorList>
    </citation>
    <scope>NUCLEOTIDE SEQUENCE</scope>
    <source>
        <strain evidence="5">XY25</strain>
    </source>
</reference>
<dbReference type="InterPro" id="IPR011793">
    <property type="entry name" value="YbdK"/>
</dbReference>
<organism evidence="5 6">
    <name type="scientific">Dechloromonas hankyongensis</name>
    <dbReference type="NCBI Taxonomy" id="2908002"/>
    <lineage>
        <taxon>Bacteria</taxon>
        <taxon>Pseudomonadati</taxon>
        <taxon>Pseudomonadota</taxon>
        <taxon>Betaproteobacteria</taxon>
        <taxon>Rhodocyclales</taxon>
        <taxon>Azonexaceae</taxon>
        <taxon>Dechloromonas</taxon>
    </lineage>
</organism>
<evidence type="ECO:0000256" key="2">
    <source>
        <dbReference type="ARBA" id="ARBA00022741"/>
    </source>
</evidence>
<dbReference type="Pfam" id="PF04107">
    <property type="entry name" value="GCS2"/>
    <property type="match status" value="1"/>
</dbReference>
<comment type="catalytic activity">
    <reaction evidence="4">
        <text>L-cysteine + L-glutamate + ATP = gamma-L-glutamyl-L-cysteine + ADP + phosphate + H(+)</text>
        <dbReference type="Rhea" id="RHEA:13285"/>
        <dbReference type="ChEBI" id="CHEBI:15378"/>
        <dbReference type="ChEBI" id="CHEBI:29985"/>
        <dbReference type="ChEBI" id="CHEBI:30616"/>
        <dbReference type="ChEBI" id="CHEBI:35235"/>
        <dbReference type="ChEBI" id="CHEBI:43474"/>
        <dbReference type="ChEBI" id="CHEBI:58173"/>
        <dbReference type="ChEBI" id="CHEBI:456216"/>
        <dbReference type="EC" id="6.3.2.2"/>
    </reaction>
</comment>
<keyword evidence="6" id="KW-1185">Reference proteome</keyword>
<accession>A0ABS9K436</accession>
<evidence type="ECO:0000256" key="1">
    <source>
        <dbReference type="ARBA" id="ARBA00022598"/>
    </source>
</evidence>
<gene>
    <name evidence="5" type="ORF">LZ012_13145</name>
</gene>
<dbReference type="NCBIfam" id="NF010040">
    <property type="entry name" value="PRK13516.1"/>
    <property type="match status" value="1"/>
</dbReference>
<keyword evidence="1 4" id="KW-0436">Ligase</keyword>
<dbReference type="EC" id="6.3.2.2" evidence="4"/>
<keyword evidence="2 4" id="KW-0547">Nucleotide-binding</keyword>
<keyword evidence="3 4" id="KW-0067">ATP-binding</keyword>
<comment type="caution">
    <text evidence="5">The sequence shown here is derived from an EMBL/GenBank/DDBJ whole genome shotgun (WGS) entry which is preliminary data.</text>
</comment>
<dbReference type="InterPro" id="IPR006336">
    <property type="entry name" value="GCS2"/>
</dbReference>
<evidence type="ECO:0000256" key="4">
    <source>
        <dbReference type="HAMAP-Rule" id="MF_01609"/>
    </source>
</evidence>
<dbReference type="Gene3D" id="3.30.590.20">
    <property type="match status" value="1"/>
</dbReference>
<comment type="similarity">
    <text evidence="4">Belongs to the glutamate--cysteine ligase type 2 family. YbdK subfamily.</text>
</comment>
<dbReference type="InterPro" id="IPR050141">
    <property type="entry name" value="GCL_type2/YbdK_subfam"/>
</dbReference>
<dbReference type="PANTHER" id="PTHR36510">
    <property type="entry name" value="GLUTAMATE--CYSTEINE LIGASE 2-RELATED"/>
    <property type="match status" value="1"/>
</dbReference>
<dbReference type="EMBL" id="JAKLTN010000002">
    <property type="protein sequence ID" value="MCG2577936.1"/>
    <property type="molecule type" value="Genomic_DNA"/>
</dbReference>
<dbReference type="NCBIfam" id="TIGR02050">
    <property type="entry name" value="gshA_cyan_rel"/>
    <property type="match status" value="1"/>
</dbReference>
<protein>
    <recommendedName>
        <fullName evidence="4">Putative glutamate--cysteine ligase 2</fullName>
        <ecNumber evidence="4">6.3.2.2</ecNumber>
    </recommendedName>
    <alternativeName>
        <fullName evidence="4">Gamma-glutamylcysteine synthetase 2</fullName>
        <shortName evidence="4">GCS 2</shortName>
        <shortName evidence="4">Gamma-GCS 2</shortName>
    </alternativeName>
</protein>
<evidence type="ECO:0000313" key="6">
    <source>
        <dbReference type="Proteomes" id="UP001165384"/>
    </source>
</evidence>
<dbReference type="PANTHER" id="PTHR36510:SF1">
    <property type="entry name" value="GLUTAMATE--CYSTEINE LIGASE 2-RELATED"/>
    <property type="match status" value="1"/>
</dbReference>
<dbReference type="InterPro" id="IPR014746">
    <property type="entry name" value="Gln_synth/guanido_kin_cat_dom"/>
</dbReference>
<dbReference type="RefSeq" id="WP_275711265.1">
    <property type="nucleotide sequence ID" value="NZ_JAKLTN010000002.1"/>
</dbReference>
<proteinExistence type="inferred from homology"/>
<dbReference type="HAMAP" id="MF_01609">
    <property type="entry name" value="Glu_cys_ligase_2"/>
    <property type="match status" value="1"/>
</dbReference>